<dbReference type="CDD" id="cd00338">
    <property type="entry name" value="Ser_Recombinase"/>
    <property type="match status" value="1"/>
</dbReference>
<evidence type="ECO:0000313" key="5">
    <source>
        <dbReference type="Proteomes" id="UP000321085"/>
    </source>
</evidence>
<feature type="domain" description="Recombinase" evidence="3">
    <location>
        <begin position="152"/>
        <end position="293"/>
    </location>
</feature>
<name>A0A512BW49_9HYPH</name>
<evidence type="ECO:0000259" key="3">
    <source>
        <dbReference type="PROSITE" id="PS51737"/>
    </source>
</evidence>
<evidence type="ECO:0000259" key="2">
    <source>
        <dbReference type="PROSITE" id="PS51736"/>
    </source>
</evidence>
<dbReference type="InterPro" id="IPR025827">
    <property type="entry name" value="Zn_ribbon_recom_dom"/>
</dbReference>
<reference evidence="4 5" key="1">
    <citation type="submission" date="2019-07" db="EMBL/GenBank/DDBJ databases">
        <title>Whole genome shotgun sequence of Microvirga aerophila NBRC 106136.</title>
        <authorList>
            <person name="Hosoyama A."/>
            <person name="Uohara A."/>
            <person name="Ohji S."/>
            <person name="Ichikawa N."/>
        </authorList>
    </citation>
    <scope>NUCLEOTIDE SEQUENCE [LARGE SCALE GENOMIC DNA]</scope>
    <source>
        <strain evidence="4 5">NBRC 106136</strain>
    </source>
</reference>
<dbReference type="GO" id="GO:0000150">
    <property type="term" value="F:DNA strand exchange activity"/>
    <property type="evidence" value="ECO:0007669"/>
    <property type="project" value="InterPro"/>
</dbReference>
<dbReference type="EMBL" id="BJYU01000054">
    <property type="protein sequence ID" value="GEO16067.1"/>
    <property type="molecule type" value="Genomic_DNA"/>
</dbReference>
<proteinExistence type="predicted"/>
<dbReference type="Gene3D" id="3.90.1750.20">
    <property type="entry name" value="Putative Large Serine Recombinase, Chain B, Domain 2"/>
    <property type="match status" value="1"/>
</dbReference>
<dbReference type="InterPro" id="IPR038109">
    <property type="entry name" value="DNA_bind_recomb_sf"/>
</dbReference>
<dbReference type="InterPro" id="IPR011109">
    <property type="entry name" value="DNA_bind_recombinase_dom"/>
</dbReference>
<comment type="caution">
    <text evidence="4">The sequence shown here is derived from an EMBL/GenBank/DDBJ whole genome shotgun (WGS) entry which is preliminary data.</text>
</comment>
<protein>
    <submittedName>
        <fullName evidence="4">Recombinase</fullName>
    </submittedName>
</protein>
<dbReference type="RefSeq" id="WP_373867383.1">
    <property type="nucleotide sequence ID" value="NZ_BJYU01000054.1"/>
</dbReference>
<dbReference type="PROSITE" id="PS51736">
    <property type="entry name" value="RECOMBINASES_3"/>
    <property type="match status" value="1"/>
</dbReference>
<dbReference type="Proteomes" id="UP000321085">
    <property type="component" value="Unassembled WGS sequence"/>
</dbReference>
<organism evidence="4 5">
    <name type="scientific">Microvirga aerophila</name>
    <dbReference type="NCBI Taxonomy" id="670291"/>
    <lineage>
        <taxon>Bacteria</taxon>
        <taxon>Pseudomonadati</taxon>
        <taxon>Pseudomonadota</taxon>
        <taxon>Alphaproteobacteria</taxon>
        <taxon>Hyphomicrobiales</taxon>
        <taxon>Methylobacteriaceae</taxon>
        <taxon>Microvirga</taxon>
    </lineage>
</organism>
<dbReference type="PANTHER" id="PTHR30461:SF23">
    <property type="entry name" value="DNA RECOMBINASE-RELATED"/>
    <property type="match status" value="1"/>
</dbReference>
<dbReference type="InterPro" id="IPR050639">
    <property type="entry name" value="SSR_resolvase"/>
</dbReference>
<dbReference type="SMART" id="SM00857">
    <property type="entry name" value="Resolvase"/>
    <property type="match status" value="1"/>
</dbReference>
<keyword evidence="1" id="KW-0175">Coiled coil</keyword>
<dbReference type="Gene3D" id="3.40.50.1390">
    <property type="entry name" value="Resolvase, N-terminal catalytic domain"/>
    <property type="match status" value="1"/>
</dbReference>
<dbReference type="PANTHER" id="PTHR30461">
    <property type="entry name" value="DNA-INVERTASE FROM LAMBDOID PROPHAGE"/>
    <property type="match status" value="1"/>
</dbReference>
<dbReference type="Pfam" id="PF13408">
    <property type="entry name" value="Zn_ribbon_recom"/>
    <property type="match status" value="1"/>
</dbReference>
<dbReference type="GO" id="GO:0003677">
    <property type="term" value="F:DNA binding"/>
    <property type="evidence" value="ECO:0007669"/>
    <property type="project" value="InterPro"/>
</dbReference>
<keyword evidence="5" id="KW-1185">Reference proteome</keyword>
<evidence type="ECO:0000313" key="4">
    <source>
        <dbReference type="EMBL" id="GEO16067.1"/>
    </source>
</evidence>
<dbReference type="InterPro" id="IPR006119">
    <property type="entry name" value="Resolv_N"/>
</dbReference>
<evidence type="ECO:0000256" key="1">
    <source>
        <dbReference type="SAM" id="Coils"/>
    </source>
</evidence>
<dbReference type="SUPFAM" id="SSF53041">
    <property type="entry name" value="Resolvase-like"/>
    <property type="match status" value="1"/>
</dbReference>
<feature type="domain" description="Resolvase/invertase-type recombinase catalytic" evidence="2">
    <location>
        <begin position="3"/>
        <end position="158"/>
    </location>
</feature>
<sequence>MKRGVLYGRYSTDLQNEESVDDQFRLCRKFVSGKGIEIVGTYEDRGISGATIAARLGVQKLMKAAERKEFEYLIVESLSRLSRAMRDMNFIADRLKFYGIEIWAVNSGGRVDTIQVGVQGLVAQMQREETAKMVKRGMEPKAAIGKSMGGRAFGYHVPELAEDVFHTGKLEVYEPEAKTIRRIFDEFISGKTPRQIAYGLNEDKIPPPRGAQWNASTINGNGQRGCGILRNEKYIGRLVWNKNRMVLDDRMGKRISRVNGQDERVVGEGTVPAIVSVQVFEKAQTIIEGKARVQAMNGFTRAPKRLLSGKLQCGVCGGGMSSLGKDRSGRTRIRCTNHAESGTCPDPKTHYLDTIEQEVLALLQVALQRPERVRKFVDEYQKERRRLMGESISERSKVERRLGELHRRIDHATGMMLDGHGDQRVLDKKIKEAAAERDQLEARLEALEEQAPDLKIEPHPTLIKRHLDILGRLQPILEQGAHADDPDLMIIRELVEHVIVKPDKTLKIVGRLDALTGAFQGLGAAPTEGVWGAMVAEEGFEPPTQGL</sequence>
<accession>A0A512BW49</accession>
<gene>
    <name evidence="4" type="ORF">MAE02_37630</name>
</gene>
<dbReference type="InterPro" id="IPR036162">
    <property type="entry name" value="Resolvase-like_N_sf"/>
</dbReference>
<dbReference type="AlphaFoldDB" id="A0A512BW49"/>
<dbReference type="Pfam" id="PF07508">
    <property type="entry name" value="Recombinase"/>
    <property type="match status" value="1"/>
</dbReference>
<dbReference type="PROSITE" id="PS51737">
    <property type="entry name" value="RECOMBINASE_DNA_BIND"/>
    <property type="match status" value="1"/>
</dbReference>
<feature type="coiled-coil region" evidence="1">
    <location>
        <begin position="423"/>
        <end position="457"/>
    </location>
</feature>
<dbReference type="Pfam" id="PF00239">
    <property type="entry name" value="Resolvase"/>
    <property type="match status" value="1"/>
</dbReference>